<reference evidence="2" key="1">
    <citation type="journal article" date="2020" name="mSystems">
        <title>Genome- and Community-Level Interaction Insights into Carbon Utilization and Element Cycling Functions of Hydrothermarchaeota in Hydrothermal Sediment.</title>
        <authorList>
            <person name="Zhou Z."/>
            <person name="Liu Y."/>
            <person name="Xu W."/>
            <person name="Pan J."/>
            <person name="Luo Z.H."/>
            <person name="Li M."/>
        </authorList>
    </citation>
    <scope>NUCLEOTIDE SEQUENCE [LARGE SCALE GENOMIC DNA]</scope>
    <source>
        <strain evidence="2">HyVt-460</strain>
    </source>
</reference>
<dbReference type="InterPro" id="IPR036188">
    <property type="entry name" value="FAD/NAD-bd_sf"/>
</dbReference>
<proteinExistence type="predicted"/>
<dbReference type="NCBIfam" id="TIGR02032">
    <property type="entry name" value="GG-red-SF"/>
    <property type="match status" value="1"/>
</dbReference>
<gene>
    <name evidence="2" type="ORF">ENJ15_03095</name>
</gene>
<evidence type="ECO:0000259" key="1">
    <source>
        <dbReference type="Pfam" id="PF01494"/>
    </source>
</evidence>
<dbReference type="PANTHER" id="PTHR42685">
    <property type="entry name" value="GERANYLGERANYL DIPHOSPHATE REDUCTASE"/>
    <property type="match status" value="1"/>
</dbReference>
<dbReference type="PRINTS" id="PR00420">
    <property type="entry name" value="RNGMNOXGNASE"/>
</dbReference>
<dbReference type="Pfam" id="PF01494">
    <property type="entry name" value="FAD_binding_3"/>
    <property type="match status" value="1"/>
</dbReference>
<dbReference type="AlphaFoldDB" id="A0A7V5RNQ4"/>
<dbReference type="EMBL" id="DRLI01000118">
    <property type="protein sequence ID" value="HHM01971.1"/>
    <property type="molecule type" value="Genomic_DNA"/>
</dbReference>
<dbReference type="InterPro" id="IPR002938">
    <property type="entry name" value="FAD-bd"/>
</dbReference>
<dbReference type="Proteomes" id="UP000885771">
    <property type="component" value="Unassembled WGS sequence"/>
</dbReference>
<dbReference type="GO" id="GO:0016628">
    <property type="term" value="F:oxidoreductase activity, acting on the CH-CH group of donors, NAD or NADP as acceptor"/>
    <property type="evidence" value="ECO:0007669"/>
    <property type="project" value="InterPro"/>
</dbReference>
<comment type="caution">
    <text evidence="2">The sequence shown here is derived from an EMBL/GenBank/DDBJ whole genome shotgun (WGS) entry which is preliminary data.</text>
</comment>
<dbReference type="GO" id="GO:0071949">
    <property type="term" value="F:FAD binding"/>
    <property type="evidence" value="ECO:0007669"/>
    <property type="project" value="InterPro"/>
</dbReference>
<protein>
    <submittedName>
        <fullName evidence="2">NAD(P)/FAD-dependent oxidoreductase</fullName>
    </submittedName>
</protein>
<accession>A0A7V5RNQ4</accession>
<dbReference type="SUPFAM" id="SSF51905">
    <property type="entry name" value="FAD/NAD(P)-binding domain"/>
    <property type="match status" value="1"/>
</dbReference>
<organism evidence="2">
    <name type="scientific">Caldithrix abyssi</name>
    <dbReference type="NCBI Taxonomy" id="187145"/>
    <lineage>
        <taxon>Bacteria</taxon>
        <taxon>Pseudomonadati</taxon>
        <taxon>Calditrichota</taxon>
        <taxon>Calditrichia</taxon>
        <taxon>Calditrichales</taxon>
        <taxon>Calditrichaceae</taxon>
        <taxon>Caldithrix</taxon>
    </lineage>
</organism>
<dbReference type="InterPro" id="IPR050407">
    <property type="entry name" value="Geranylgeranyl_reductase"/>
</dbReference>
<dbReference type="PANTHER" id="PTHR42685:SF22">
    <property type="entry name" value="CONDITIONED MEDIUM FACTOR RECEPTOR 1"/>
    <property type="match status" value="1"/>
</dbReference>
<dbReference type="InterPro" id="IPR011777">
    <property type="entry name" value="Geranylgeranyl_Rdtase_fam"/>
</dbReference>
<evidence type="ECO:0000313" key="2">
    <source>
        <dbReference type="EMBL" id="HHM01971.1"/>
    </source>
</evidence>
<name>A0A7V5RNQ4_CALAY</name>
<sequence length="406" mass="45426">MIYDLIIVGGGPAGAAAALYAKKYDLSVLLLEKEAFPRDKICGDAVSGKSMTILNELNLLDEAARLPHQRIDRIRFGSPSGHQISIDLSENRHLKMPGGLLIKRLEFDRLLFDKAASNVDKVYTDFKVSALLRDEDDFVCGVSGVAKTGETVEFKSRLVLGADGFNSVVARKSGLYNHDPLHWVVALRQYHTGVRVNANEIEIHYLKETQPGYFWIFPLAEGWANVGVGMLHDTLKKEKIDLKKVLRAALENERFKERFAGARAMEEPRGWNLPVGSLHRKNHGDGFMLLGDAAGLIDPFTGEGIGNALYSGKYAAETAFRALLRDDVSEESLREYDQHLWKKLGNELAVSTRLQKVGRHQPLLNFVIGKAERNSEVREIISGMMRNAVPKKQLTNPLFYMKLLLK</sequence>
<feature type="domain" description="FAD-binding" evidence="1">
    <location>
        <begin position="4"/>
        <end position="338"/>
    </location>
</feature>
<dbReference type="Gene3D" id="3.50.50.60">
    <property type="entry name" value="FAD/NAD(P)-binding domain"/>
    <property type="match status" value="1"/>
</dbReference>